<dbReference type="InterPro" id="IPR006143">
    <property type="entry name" value="RND_pump_MFP"/>
</dbReference>
<evidence type="ECO:0000256" key="2">
    <source>
        <dbReference type="ARBA" id="ARBA00009477"/>
    </source>
</evidence>
<dbReference type="EMBL" id="SJPU01000003">
    <property type="protein sequence ID" value="TWU10449.1"/>
    <property type="molecule type" value="Genomic_DNA"/>
</dbReference>
<dbReference type="NCBIfam" id="TIGR01730">
    <property type="entry name" value="RND_mfp"/>
    <property type="match status" value="1"/>
</dbReference>
<dbReference type="PANTHER" id="PTHR30158">
    <property type="entry name" value="ACRA/E-RELATED COMPONENT OF DRUG EFFLUX TRANSPORTER"/>
    <property type="match status" value="1"/>
</dbReference>
<dbReference type="FunFam" id="2.40.420.20:FF:000001">
    <property type="entry name" value="Efflux RND transporter periplasmic adaptor subunit"/>
    <property type="match status" value="1"/>
</dbReference>
<dbReference type="Pfam" id="PF25944">
    <property type="entry name" value="Beta-barrel_RND"/>
    <property type="match status" value="1"/>
</dbReference>
<dbReference type="InterPro" id="IPR058624">
    <property type="entry name" value="MdtA-like_HH"/>
</dbReference>
<dbReference type="GO" id="GO:0005886">
    <property type="term" value="C:plasma membrane"/>
    <property type="evidence" value="ECO:0007669"/>
    <property type="project" value="TreeGrafter"/>
</dbReference>
<dbReference type="Gene3D" id="1.10.287.470">
    <property type="entry name" value="Helix hairpin bin"/>
    <property type="match status" value="1"/>
</dbReference>
<dbReference type="AlphaFoldDB" id="A0A5C6BGQ3"/>
<organism evidence="7 8">
    <name type="scientific">Allorhodopirellula heiligendammensis</name>
    <dbReference type="NCBI Taxonomy" id="2714739"/>
    <lineage>
        <taxon>Bacteria</taxon>
        <taxon>Pseudomonadati</taxon>
        <taxon>Planctomycetota</taxon>
        <taxon>Planctomycetia</taxon>
        <taxon>Pirellulales</taxon>
        <taxon>Pirellulaceae</taxon>
        <taxon>Allorhodopirellula</taxon>
    </lineage>
</organism>
<accession>A0A5C6BGQ3</accession>
<dbReference type="Gene3D" id="2.40.30.170">
    <property type="match status" value="1"/>
</dbReference>
<dbReference type="Pfam" id="PF25967">
    <property type="entry name" value="RND-MFP_C"/>
    <property type="match status" value="1"/>
</dbReference>
<comment type="subcellular location">
    <subcellularLocation>
        <location evidence="1">Cell envelope</location>
    </subcellularLocation>
</comment>
<feature type="domain" description="Multidrug resistance protein MdtA-like C-terminal permuted SH3" evidence="6">
    <location>
        <begin position="317"/>
        <end position="376"/>
    </location>
</feature>
<comment type="similarity">
    <text evidence="2">Belongs to the membrane fusion protein (MFP) (TC 8.A.1) family.</text>
</comment>
<comment type="caution">
    <text evidence="7">The sequence shown here is derived from an EMBL/GenBank/DDBJ whole genome shotgun (WGS) entry which is preliminary data.</text>
</comment>
<dbReference type="InterPro" id="IPR058627">
    <property type="entry name" value="MdtA-like_C"/>
</dbReference>
<dbReference type="RefSeq" id="WP_146408907.1">
    <property type="nucleotide sequence ID" value="NZ_SJPU01000003.1"/>
</dbReference>
<evidence type="ECO:0000256" key="1">
    <source>
        <dbReference type="ARBA" id="ARBA00004196"/>
    </source>
</evidence>
<gene>
    <name evidence="7" type="primary">acrA_1</name>
    <name evidence="7" type="ORF">Poly21_43530</name>
</gene>
<proteinExistence type="inferred from homology"/>
<dbReference type="Pfam" id="PF25876">
    <property type="entry name" value="HH_MFP_RND"/>
    <property type="match status" value="1"/>
</dbReference>
<dbReference type="InterPro" id="IPR058625">
    <property type="entry name" value="MdtA-like_BSH"/>
</dbReference>
<dbReference type="PROSITE" id="PS51257">
    <property type="entry name" value="PROKAR_LIPOPROTEIN"/>
    <property type="match status" value="1"/>
</dbReference>
<reference evidence="7 8" key="1">
    <citation type="journal article" date="2020" name="Antonie Van Leeuwenhoek">
        <title>Rhodopirellula heiligendammensis sp. nov., Rhodopirellula pilleata sp. nov., and Rhodopirellula solitaria sp. nov. isolated from natural or artificial marine surfaces in Northern Germany and California, USA, and emended description of the genus Rhodopirellula.</title>
        <authorList>
            <person name="Kallscheuer N."/>
            <person name="Wiegand S."/>
            <person name="Jogler M."/>
            <person name="Boedeker C."/>
            <person name="Peeters S.H."/>
            <person name="Rast P."/>
            <person name="Heuer A."/>
            <person name="Jetten M.S.M."/>
            <person name="Rohde M."/>
            <person name="Jogler C."/>
        </authorList>
    </citation>
    <scope>NUCLEOTIDE SEQUENCE [LARGE SCALE GENOMIC DNA]</scope>
    <source>
        <strain evidence="7 8">Poly21</strain>
    </source>
</reference>
<dbReference type="Gene3D" id="2.40.420.20">
    <property type="match status" value="1"/>
</dbReference>
<feature type="domain" description="Multidrug resistance protein MdtA-like barrel-sandwich hybrid" evidence="4">
    <location>
        <begin position="68"/>
        <end position="209"/>
    </location>
</feature>
<dbReference type="GO" id="GO:0030313">
    <property type="term" value="C:cell envelope"/>
    <property type="evidence" value="ECO:0007669"/>
    <property type="project" value="UniProtKB-SubCell"/>
</dbReference>
<feature type="domain" description="Multidrug resistance protein MdtA-like alpha-helical hairpin" evidence="3">
    <location>
        <begin position="109"/>
        <end position="177"/>
    </location>
</feature>
<dbReference type="GO" id="GO:0046677">
    <property type="term" value="P:response to antibiotic"/>
    <property type="evidence" value="ECO:0007669"/>
    <property type="project" value="TreeGrafter"/>
</dbReference>
<evidence type="ECO:0000313" key="7">
    <source>
        <dbReference type="EMBL" id="TWU10449.1"/>
    </source>
</evidence>
<keyword evidence="8" id="KW-1185">Reference proteome</keyword>
<name>A0A5C6BGQ3_9BACT</name>
<evidence type="ECO:0000259" key="5">
    <source>
        <dbReference type="Pfam" id="PF25944"/>
    </source>
</evidence>
<evidence type="ECO:0000259" key="6">
    <source>
        <dbReference type="Pfam" id="PF25967"/>
    </source>
</evidence>
<dbReference type="Proteomes" id="UP000319908">
    <property type="component" value="Unassembled WGS sequence"/>
</dbReference>
<dbReference type="Gene3D" id="2.40.50.100">
    <property type="match status" value="1"/>
</dbReference>
<evidence type="ECO:0000313" key="8">
    <source>
        <dbReference type="Proteomes" id="UP000319908"/>
    </source>
</evidence>
<dbReference type="InterPro" id="IPR058626">
    <property type="entry name" value="MdtA-like_b-barrel"/>
</dbReference>
<dbReference type="GO" id="GO:0022857">
    <property type="term" value="F:transmembrane transporter activity"/>
    <property type="evidence" value="ECO:0007669"/>
    <property type="project" value="InterPro"/>
</dbReference>
<evidence type="ECO:0000259" key="4">
    <source>
        <dbReference type="Pfam" id="PF25917"/>
    </source>
</evidence>
<dbReference type="OrthoDB" id="9816569at2"/>
<feature type="domain" description="Multidrug resistance protein MdtA-like beta-barrel" evidence="5">
    <location>
        <begin position="253"/>
        <end position="309"/>
    </location>
</feature>
<dbReference type="Pfam" id="PF25917">
    <property type="entry name" value="BSH_RND"/>
    <property type="match status" value="1"/>
</dbReference>
<sequence>MTLKHIALFLFASIGIAIPFGTGCRNESAGVPGGGGERPPQKVIYVRAKAKKVTEYVELVGRTAANESVEIQSRVSGFLLKTHFIDGQTVQANEVLFTIDPEEYKAIYLQSEAQIEVARTRLDVARKTFTRSKKLIENDAISREEFDQNQAAVEEAEARVIVAKADAARVKLDVDYTEVKSPIAGRVDRALLDDGNYVIGGMNGGTVLTTVVDDQPIKAIANVDENVRLKFMRQMREVAGEDFKQADKIAELNIPCELQLPDEVGYPHKGTLEYGEIIVDTQTGTSQVRAIFENKSGLLTPGMFVRLRIPSSEPHEAVVVPDVAIGTDQATKFVYIVNDENEIVLRTVKLGSQQEGLRVIETGVKAGDAVVIGGLQLVQPGMKVDPVEQAD</sequence>
<evidence type="ECO:0000259" key="3">
    <source>
        <dbReference type="Pfam" id="PF25876"/>
    </source>
</evidence>
<protein>
    <submittedName>
        <fullName evidence="7">Multidrug efflux pump subunit AcrA</fullName>
    </submittedName>
</protein>
<dbReference type="PANTHER" id="PTHR30158:SF10">
    <property type="entry name" value="CATION EFFLUX PUMP"/>
    <property type="match status" value="1"/>
</dbReference>
<dbReference type="SUPFAM" id="SSF111369">
    <property type="entry name" value="HlyD-like secretion proteins"/>
    <property type="match status" value="1"/>
</dbReference>